<evidence type="ECO:0000313" key="2">
    <source>
        <dbReference type="Proteomes" id="UP000475765"/>
    </source>
</evidence>
<name>A0A9W7QAE0_BACCE</name>
<accession>A0A9W7QAE0</accession>
<protein>
    <submittedName>
        <fullName evidence="1">Helix-turn-helix domain-containing protein</fullName>
    </submittedName>
</protein>
<dbReference type="Proteomes" id="UP000475765">
    <property type="component" value="Unassembled WGS sequence"/>
</dbReference>
<dbReference type="RefSeq" id="WP_151522201.1">
    <property type="nucleotide sequence ID" value="NZ_WBPL01000037.1"/>
</dbReference>
<evidence type="ECO:0000313" key="1">
    <source>
        <dbReference type="EMBL" id="KAB2388996.1"/>
    </source>
</evidence>
<dbReference type="AlphaFoldDB" id="A0A9W7QAE0"/>
<organism evidence="1 2">
    <name type="scientific">Bacillus cereus</name>
    <dbReference type="NCBI Taxonomy" id="1396"/>
    <lineage>
        <taxon>Bacteria</taxon>
        <taxon>Bacillati</taxon>
        <taxon>Bacillota</taxon>
        <taxon>Bacilli</taxon>
        <taxon>Bacillales</taxon>
        <taxon>Bacillaceae</taxon>
        <taxon>Bacillus</taxon>
        <taxon>Bacillus cereus group</taxon>
    </lineage>
</organism>
<reference evidence="1 2" key="1">
    <citation type="submission" date="2019-10" db="EMBL/GenBank/DDBJ databases">
        <title>Bacillus from the desert of Cuatro Cinegas, Coahuila.</title>
        <authorList>
            <person name="Olmedo-Alvarez G."/>
            <person name="Saldana S."/>
            <person name="Barcelo D."/>
        </authorList>
    </citation>
    <scope>NUCLEOTIDE SEQUENCE [LARGE SCALE GENOMIC DNA]</scope>
    <source>
        <strain evidence="1 2">CH417_13T</strain>
    </source>
</reference>
<sequence length="844" mass="99303">MKLLTINEAANILSINAKSLRSWFYRKVNPLEVVANLKIEMVRGKKFIPEKAVNDFLYFQSNYLSSKEIATMLHLSVQDVQTRIKKKQFKDIIVIGNRTYVHRKEIIPLITQPFDPSNYYTVNFLIKDLQLDRSTIIEYIHNNSFPGSIKIKSTWYVPKDSVEKFKEQRQKFFNVNNINNYYSLSQAAKILGLKNRRSLYKLLDHQHINFESVNYGTKKQIMLLKEQVDSYQRFMTTIPDYYYTIQEVQNLLSLNEKQIQRFSTIWEGCIWIIYQGKCQKVIPKEAVNNYLNSLDSYRLLKLEKPEDVFYHTVRSIFDTRSLADTIFIMEEFFLSKMNSSQANMHIQRMQAREYGLFCKELLELLTKDIMYCSDATLKMLFNSLSSGNYKKHFVHFLDYCKENLSNCIFSNTYKISAKSSSSCNDEEIYPLEDFIYCQKYVKNIERHFLQAIEDRRYAGTWLYVSLHFTNAWRSRDFLEMPFINIKLVGDFSFEWFKNGNRLNTIQAQKIINQYASQRLVVSKTGALNRFLVNFDMLIPIATMIVICDLHRQRVDDSKLINLGNRSGVIHKHFFEDYKFNFQSRKMNRSFMTYLFHKAVQNSEYKATALALPQRARSHTNQESTSIYIQTTNKDGPISNVTEHLFNRGHFGYLYNLLIQAIQIKRENNISLDEETARILELQKIFQTPLSIENFGYFLQTQHQEHESMALQILSMPLKTLEDKLEKLYKDLSPSHTEHIQCFSHPNCITPNSSSCVGCIYSIPKIYLLISIQEEISKRIIVLKSATLISVAEREKSWILRLLHLLQEAVDTLGKDYVNSFVDLNTLFQEIKIAFIHFNHYFISN</sequence>
<dbReference type="EMBL" id="WBPP01000045">
    <property type="protein sequence ID" value="KAB2388996.1"/>
    <property type="molecule type" value="Genomic_DNA"/>
</dbReference>
<comment type="caution">
    <text evidence="1">The sequence shown here is derived from an EMBL/GenBank/DDBJ whole genome shotgun (WGS) entry which is preliminary data.</text>
</comment>
<proteinExistence type="predicted"/>
<gene>
    <name evidence="1" type="ORF">F8172_24850</name>
</gene>